<protein>
    <submittedName>
        <fullName evidence="1">Uncharacterized protein</fullName>
    </submittedName>
</protein>
<keyword evidence="2" id="KW-1185">Reference proteome</keyword>
<name>A0A1Q3BPM6_CEPFO</name>
<organism evidence="1 2">
    <name type="scientific">Cephalotus follicularis</name>
    <name type="common">Albany pitcher plant</name>
    <dbReference type="NCBI Taxonomy" id="3775"/>
    <lineage>
        <taxon>Eukaryota</taxon>
        <taxon>Viridiplantae</taxon>
        <taxon>Streptophyta</taxon>
        <taxon>Embryophyta</taxon>
        <taxon>Tracheophyta</taxon>
        <taxon>Spermatophyta</taxon>
        <taxon>Magnoliopsida</taxon>
        <taxon>eudicotyledons</taxon>
        <taxon>Gunneridae</taxon>
        <taxon>Pentapetalae</taxon>
        <taxon>rosids</taxon>
        <taxon>fabids</taxon>
        <taxon>Oxalidales</taxon>
        <taxon>Cephalotaceae</taxon>
        <taxon>Cephalotus</taxon>
    </lineage>
</organism>
<evidence type="ECO:0000313" key="1">
    <source>
        <dbReference type="EMBL" id="GAV69986.1"/>
    </source>
</evidence>
<dbReference type="EMBL" id="BDDD01000765">
    <property type="protein sequence ID" value="GAV69986.1"/>
    <property type="molecule type" value="Genomic_DNA"/>
</dbReference>
<dbReference type="AlphaFoldDB" id="A0A1Q3BPM6"/>
<accession>A0A1Q3BPM6</accession>
<evidence type="ECO:0000313" key="2">
    <source>
        <dbReference type="Proteomes" id="UP000187406"/>
    </source>
</evidence>
<gene>
    <name evidence="1" type="ORF">CFOL_v3_13485</name>
</gene>
<proteinExistence type="predicted"/>
<dbReference type="Proteomes" id="UP000187406">
    <property type="component" value="Unassembled WGS sequence"/>
</dbReference>
<dbReference type="InParanoid" id="A0A1Q3BPM6"/>
<comment type="caution">
    <text evidence="1">The sequence shown here is derived from an EMBL/GenBank/DDBJ whole genome shotgun (WGS) entry which is preliminary data.</text>
</comment>
<reference evidence="2" key="1">
    <citation type="submission" date="2016-04" db="EMBL/GenBank/DDBJ databases">
        <title>Cephalotus genome sequencing.</title>
        <authorList>
            <person name="Fukushima K."/>
            <person name="Hasebe M."/>
            <person name="Fang X."/>
        </authorList>
    </citation>
    <scope>NUCLEOTIDE SEQUENCE [LARGE SCALE GENOMIC DNA]</scope>
    <source>
        <strain evidence="2">cv. St1</strain>
    </source>
</reference>
<sequence>MIKKIEIKSSKSQFCLFTPNLVQIKTKNRTSSIAIDSLSPSPSLLYLLISLSLSLSLSLSSVLETLFISLLYSQGLVIVPPPAIGPLEAASAALTPTPRVGYYGLCFGGCGVADVATTMEVLGGWKFGQWLFCVLSARKMDECPSFDLGFCAI</sequence>